<dbReference type="InterPro" id="IPR029063">
    <property type="entry name" value="SAM-dependent_MTases_sf"/>
</dbReference>
<feature type="binding site" evidence="5">
    <location>
        <position position="320"/>
    </location>
    <ligand>
        <name>S-adenosyl-L-methionine</name>
        <dbReference type="ChEBI" id="CHEBI:59789"/>
    </ligand>
</feature>
<gene>
    <name evidence="7" type="ORF">SAMN04488516_10655</name>
</gene>
<accession>A0A1H0DYQ9</accession>
<evidence type="ECO:0000256" key="3">
    <source>
        <dbReference type="ARBA" id="ARBA00022691"/>
    </source>
</evidence>
<reference evidence="7 8" key="1">
    <citation type="submission" date="2016-10" db="EMBL/GenBank/DDBJ databases">
        <authorList>
            <person name="de Groot N.N."/>
        </authorList>
    </citation>
    <scope>NUCLEOTIDE SEQUENCE [LARGE SCALE GENOMIC DNA]</scope>
    <source>
        <strain evidence="7 8">DSM 15269</strain>
    </source>
</reference>
<evidence type="ECO:0000256" key="2">
    <source>
        <dbReference type="ARBA" id="ARBA00022679"/>
    </source>
</evidence>
<keyword evidence="4 5" id="KW-0694">RNA-binding</keyword>
<dbReference type="PROSITE" id="PS51686">
    <property type="entry name" value="SAM_MT_RSMB_NOP"/>
    <property type="match status" value="1"/>
</dbReference>
<keyword evidence="2 5" id="KW-0808">Transferase</keyword>
<dbReference type="CDD" id="cd02440">
    <property type="entry name" value="AdoMet_MTases"/>
    <property type="match status" value="1"/>
</dbReference>
<evidence type="ECO:0000313" key="7">
    <source>
        <dbReference type="EMBL" id="SDN75153.1"/>
    </source>
</evidence>
<dbReference type="GO" id="GO:0006355">
    <property type="term" value="P:regulation of DNA-templated transcription"/>
    <property type="evidence" value="ECO:0007669"/>
    <property type="project" value="InterPro"/>
</dbReference>
<dbReference type="Pfam" id="PF01029">
    <property type="entry name" value="NusB"/>
    <property type="match status" value="1"/>
</dbReference>
<evidence type="ECO:0000256" key="5">
    <source>
        <dbReference type="PROSITE-ProRule" id="PRU01023"/>
    </source>
</evidence>
<dbReference type="GO" id="GO:0008173">
    <property type="term" value="F:RNA methyltransferase activity"/>
    <property type="evidence" value="ECO:0007669"/>
    <property type="project" value="InterPro"/>
</dbReference>
<feature type="active site" description="Nucleophile" evidence="5">
    <location>
        <position position="373"/>
    </location>
</feature>
<dbReference type="SUPFAM" id="SSF53335">
    <property type="entry name" value="S-adenosyl-L-methionine-dependent methyltransferases"/>
    <property type="match status" value="1"/>
</dbReference>
<evidence type="ECO:0000313" key="8">
    <source>
        <dbReference type="Proteomes" id="UP000199602"/>
    </source>
</evidence>
<dbReference type="OrthoDB" id="9810297at2"/>
<dbReference type="InterPro" id="IPR049560">
    <property type="entry name" value="MeTrfase_RsmB-F_NOP2_cat"/>
</dbReference>
<proteinExistence type="inferred from homology"/>
<dbReference type="Proteomes" id="UP000199602">
    <property type="component" value="Unassembled WGS sequence"/>
</dbReference>
<dbReference type="InterPro" id="IPR006027">
    <property type="entry name" value="NusB_RsmB_TIM44"/>
</dbReference>
<keyword evidence="8" id="KW-1185">Reference proteome</keyword>
<feature type="domain" description="SAM-dependent MTase RsmB/NOP-type" evidence="6">
    <location>
        <begin position="159"/>
        <end position="422"/>
    </location>
</feature>
<evidence type="ECO:0000259" key="6">
    <source>
        <dbReference type="PROSITE" id="PS51686"/>
    </source>
</evidence>
<dbReference type="GO" id="GO:0003723">
    <property type="term" value="F:RNA binding"/>
    <property type="evidence" value="ECO:0007669"/>
    <property type="project" value="UniProtKB-UniRule"/>
</dbReference>
<dbReference type="PRINTS" id="PR02008">
    <property type="entry name" value="RCMTFAMILY"/>
</dbReference>
<dbReference type="EMBL" id="FNIN01000006">
    <property type="protein sequence ID" value="SDN75153.1"/>
    <property type="molecule type" value="Genomic_DNA"/>
</dbReference>
<sequence>MKKQKIDPIRSTSLQIVKKTLNGQDLQAVLNQSLNQLENQQDKALLTELCYGYFRYKRQLEYLLKTLFLPKWNKLPLDIKIVLGLSCYELYYLSKIPAYATLSWSVNLIKNKYNAKLGGLVNAVLRKCTQIDLTDTIFKQDNPSLATFLSRKYSMPFWIVELLLKEQNKTDVENFLKSSLKRPPTSLLLLKPITIPKELKPGILQETPCGFSIKPKWEEKIFSFFKKNNIPYYPQSLASQQILLKLISQIKEPIWDACAGSGGKSFVLYRLGFKPFASDINLKRLLFLKQQLHVWNLKPKIFRADAKQPPFKKVTTILLDAPCSGLGVLAKRPDIKWKRSLKDIKQLSAIQQKLLSNTFQVLPKGGVLLYLTCTVTKKENEEQVNFLLEKYSSKVKLECIIKPNFQTEKEYFFGAKFIKIGN</sequence>
<comment type="caution">
    <text evidence="5">Lacks conserved residue(s) required for the propagation of feature annotation.</text>
</comment>
<dbReference type="STRING" id="206665.SAMN04488516_10655"/>
<dbReference type="RefSeq" id="WP_092065319.1">
    <property type="nucleotide sequence ID" value="NZ_FNIN01000006.1"/>
</dbReference>
<feature type="binding site" evidence="5">
    <location>
        <position position="279"/>
    </location>
    <ligand>
        <name>S-adenosyl-L-methionine</name>
        <dbReference type="ChEBI" id="CHEBI:59789"/>
    </ligand>
</feature>
<dbReference type="Gene3D" id="3.40.50.150">
    <property type="entry name" value="Vaccinia Virus protein VP39"/>
    <property type="match status" value="1"/>
</dbReference>
<dbReference type="PANTHER" id="PTHR22807:SF30">
    <property type="entry name" value="28S RRNA (CYTOSINE(4447)-C(5))-METHYLTRANSFERASE-RELATED"/>
    <property type="match status" value="1"/>
</dbReference>
<dbReference type="InterPro" id="IPR023267">
    <property type="entry name" value="RCMT"/>
</dbReference>
<protein>
    <submittedName>
        <fullName evidence="7">16S rRNA (Cytosine967-C5)-methyltransferase</fullName>
    </submittedName>
</protein>
<dbReference type="PANTHER" id="PTHR22807">
    <property type="entry name" value="NOP2 YEAST -RELATED NOL1/NOP2/FMU SUN DOMAIN-CONTAINING"/>
    <property type="match status" value="1"/>
</dbReference>
<dbReference type="SUPFAM" id="SSF48013">
    <property type="entry name" value="NusB-like"/>
    <property type="match status" value="1"/>
</dbReference>
<keyword evidence="3 5" id="KW-0949">S-adenosyl-L-methionine</keyword>
<name>A0A1H0DYQ9_9BACT</name>
<evidence type="ECO:0000256" key="4">
    <source>
        <dbReference type="ARBA" id="ARBA00022884"/>
    </source>
</evidence>
<dbReference type="InterPro" id="IPR035926">
    <property type="entry name" value="NusB-like_sf"/>
</dbReference>
<dbReference type="InterPro" id="IPR001678">
    <property type="entry name" value="MeTrfase_RsmB-F_NOP2_dom"/>
</dbReference>
<dbReference type="GO" id="GO:0001510">
    <property type="term" value="P:RNA methylation"/>
    <property type="evidence" value="ECO:0007669"/>
    <property type="project" value="InterPro"/>
</dbReference>
<dbReference type="Pfam" id="PF01189">
    <property type="entry name" value="Methyltr_RsmB-F"/>
    <property type="match status" value="1"/>
</dbReference>
<dbReference type="AlphaFoldDB" id="A0A1H0DYQ9"/>
<keyword evidence="1 5" id="KW-0489">Methyltransferase</keyword>
<organism evidence="7 8">
    <name type="scientific">Desulfonauticus submarinus</name>
    <dbReference type="NCBI Taxonomy" id="206665"/>
    <lineage>
        <taxon>Bacteria</taxon>
        <taxon>Pseudomonadati</taxon>
        <taxon>Thermodesulfobacteriota</taxon>
        <taxon>Desulfovibrionia</taxon>
        <taxon>Desulfovibrionales</taxon>
        <taxon>Desulfonauticaceae</taxon>
        <taxon>Desulfonauticus</taxon>
    </lineage>
</organism>
<comment type="similarity">
    <text evidence="5">Belongs to the class I-like SAM-binding methyltransferase superfamily. RsmB/NOP family.</text>
</comment>
<evidence type="ECO:0000256" key="1">
    <source>
        <dbReference type="ARBA" id="ARBA00022603"/>
    </source>
</evidence>
<dbReference type="Gene3D" id="1.10.940.10">
    <property type="entry name" value="NusB-like"/>
    <property type="match status" value="1"/>
</dbReference>